<proteinExistence type="predicted"/>
<dbReference type="AlphaFoldDB" id="U4T312"/>
<evidence type="ECO:0000313" key="2">
    <source>
        <dbReference type="Proteomes" id="UP000016761"/>
    </source>
</evidence>
<gene>
    <name evidence="1" type="ORF">M917_1759</name>
</gene>
<accession>U4T312</accession>
<reference evidence="1 2" key="1">
    <citation type="journal article" date="2013" name="Genome Announc.">
        <title>Draft Genome Sequence of Psychrobacter aquaticus Strain CMS 56T, Isolated from a Cyanobacterial Mat Sample Collected from Water Bodies in the McMurdo Dry Valley Region of Antarctica.</title>
        <authorList>
            <person name="Reddy G.S."/>
            <person name="Ara S."/>
            <person name="Singh A."/>
            <person name="Kumar Pinnaka A."/>
            <person name="Shivaji S."/>
        </authorList>
    </citation>
    <scope>NUCLEOTIDE SEQUENCE [LARGE SCALE GENOMIC DNA]</scope>
    <source>
        <strain evidence="1 2">CMS 56</strain>
    </source>
</reference>
<sequence>MTDNDTTLTHHCMTTTLLDNYSLFNDWLSDGLLVSAVEQVWVI</sequence>
<evidence type="ECO:0000313" key="1">
    <source>
        <dbReference type="EMBL" id="ERL55502.1"/>
    </source>
</evidence>
<dbReference type="PATRIC" id="fig|1354303.4.peg.1735"/>
<dbReference type="Proteomes" id="UP000016761">
    <property type="component" value="Unassembled WGS sequence"/>
</dbReference>
<comment type="caution">
    <text evidence="1">The sequence shown here is derived from an EMBL/GenBank/DDBJ whole genome shotgun (WGS) entry which is preliminary data.</text>
</comment>
<name>U4T312_9GAMM</name>
<protein>
    <submittedName>
        <fullName evidence="1">Uncharacterized protein</fullName>
    </submittedName>
</protein>
<dbReference type="EMBL" id="AUSW01000030">
    <property type="protein sequence ID" value="ERL55502.1"/>
    <property type="molecule type" value="Genomic_DNA"/>
</dbReference>
<organism evidence="1 2">
    <name type="scientific">Psychrobacter aquaticus CMS 56</name>
    <dbReference type="NCBI Taxonomy" id="1354303"/>
    <lineage>
        <taxon>Bacteria</taxon>
        <taxon>Pseudomonadati</taxon>
        <taxon>Pseudomonadota</taxon>
        <taxon>Gammaproteobacteria</taxon>
        <taxon>Moraxellales</taxon>
        <taxon>Moraxellaceae</taxon>
        <taxon>Psychrobacter</taxon>
    </lineage>
</organism>
<keyword evidence="2" id="KW-1185">Reference proteome</keyword>